<evidence type="ECO:0000313" key="3">
    <source>
        <dbReference type="Proteomes" id="UP001417504"/>
    </source>
</evidence>
<evidence type="ECO:0000313" key="2">
    <source>
        <dbReference type="EMBL" id="KAK9102794.1"/>
    </source>
</evidence>
<evidence type="ECO:0000256" key="1">
    <source>
        <dbReference type="SAM" id="MobiDB-lite"/>
    </source>
</evidence>
<reference evidence="2 3" key="1">
    <citation type="submission" date="2024-01" db="EMBL/GenBank/DDBJ databases">
        <title>Genome assemblies of Stephania.</title>
        <authorList>
            <person name="Yang L."/>
        </authorList>
    </citation>
    <scope>NUCLEOTIDE SEQUENCE [LARGE SCALE GENOMIC DNA]</scope>
    <source>
        <strain evidence="2">QJT</strain>
        <tissue evidence="2">Leaf</tissue>
    </source>
</reference>
<accession>A0AAP0I0D2</accession>
<protein>
    <submittedName>
        <fullName evidence="2">Uncharacterized protein</fullName>
    </submittedName>
</protein>
<dbReference type="AlphaFoldDB" id="A0AAP0I0D2"/>
<keyword evidence="3" id="KW-1185">Reference proteome</keyword>
<name>A0AAP0I0D2_9MAGN</name>
<proteinExistence type="predicted"/>
<feature type="region of interest" description="Disordered" evidence="1">
    <location>
        <begin position="1"/>
        <end position="156"/>
    </location>
</feature>
<feature type="compositionally biased region" description="Acidic residues" evidence="1">
    <location>
        <begin position="136"/>
        <end position="150"/>
    </location>
</feature>
<dbReference type="Proteomes" id="UP001417504">
    <property type="component" value="Unassembled WGS sequence"/>
</dbReference>
<feature type="compositionally biased region" description="Basic and acidic residues" evidence="1">
    <location>
        <begin position="49"/>
        <end position="115"/>
    </location>
</feature>
<gene>
    <name evidence="2" type="ORF">Sjap_020048</name>
</gene>
<sequence length="168" mass="18558">MTYKKSLVMGVGNSRRGEKVASRGRTAQTTSYRKRKAMNQPVVKRVRKVRVEEFEEDHSHVNEGAKDIESDVERGESIGDGETNKEDHDGNGDHSKSSSGESRGDASKEDERGNDGNDDSEEDGDDDGNDHVGDNANEDSDDVCDADDDRCNDPQTYSCHVLCFRTVT</sequence>
<comment type="caution">
    <text evidence="2">The sequence shown here is derived from an EMBL/GenBank/DDBJ whole genome shotgun (WGS) entry which is preliminary data.</text>
</comment>
<organism evidence="2 3">
    <name type="scientific">Stephania japonica</name>
    <dbReference type="NCBI Taxonomy" id="461633"/>
    <lineage>
        <taxon>Eukaryota</taxon>
        <taxon>Viridiplantae</taxon>
        <taxon>Streptophyta</taxon>
        <taxon>Embryophyta</taxon>
        <taxon>Tracheophyta</taxon>
        <taxon>Spermatophyta</taxon>
        <taxon>Magnoliopsida</taxon>
        <taxon>Ranunculales</taxon>
        <taxon>Menispermaceae</taxon>
        <taxon>Menispermoideae</taxon>
        <taxon>Cissampelideae</taxon>
        <taxon>Stephania</taxon>
    </lineage>
</organism>
<feature type="compositionally biased region" description="Acidic residues" evidence="1">
    <location>
        <begin position="116"/>
        <end position="128"/>
    </location>
</feature>
<dbReference type="EMBL" id="JBBNAE010000008">
    <property type="protein sequence ID" value="KAK9102794.1"/>
    <property type="molecule type" value="Genomic_DNA"/>
</dbReference>